<evidence type="ECO:0000313" key="8">
    <source>
        <dbReference type="EMBL" id="EQD30292.1"/>
    </source>
</evidence>
<evidence type="ECO:0000256" key="5">
    <source>
        <dbReference type="ARBA" id="ARBA00022840"/>
    </source>
</evidence>
<evidence type="ECO:0000256" key="4">
    <source>
        <dbReference type="ARBA" id="ARBA00022755"/>
    </source>
</evidence>
<dbReference type="PRINTS" id="PR00097">
    <property type="entry name" value="ANTSNTHASEII"/>
</dbReference>
<feature type="domain" description="GMPS ATP-PPase" evidence="7">
    <location>
        <begin position="215"/>
        <end position="340"/>
    </location>
</feature>
<dbReference type="GO" id="GO:0005524">
    <property type="term" value="F:ATP binding"/>
    <property type="evidence" value="ECO:0007669"/>
    <property type="project" value="UniProtKB-KW"/>
</dbReference>
<evidence type="ECO:0000256" key="6">
    <source>
        <dbReference type="ARBA" id="ARBA00022962"/>
    </source>
</evidence>
<dbReference type="InterPro" id="IPR029062">
    <property type="entry name" value="Class_I_gatase-like"/>
</dbReference>
<proteinExistence type="predicted"/>
<dbReference type="PROSITE" id="PS51273">
    <property type="entry name" value="GATASE_TYPE_1"/>
    <property type="match status" value="1"/>
</dbReference>
<dbReference type="FunFam" id="3.40.50.880:FF:000001">
    <property type="entry name" value="GMP synthase [glutamine-hydrolyzing]"/>
    <property type="match status" value="1"/>
</dbReference>
<protein>
    <submittedName>
        <fullName evidence="8">Bifunctional GMP synthase/glutamine amidotransferase protein</fullName>
    </submittedName>
</protein>
<dbReference type="CDD" id="cd01742">
    <property type="entry name" value="GATase1_GMP_Synthase"/>
    <property type="match status" value="1"/>
</dbReference>
<dbReference type="InterPro" id="IPR004739">
    <property type="entry name" value="GMP_synth_GATase"/>
</dbReference>
<gene>
    <name evidence="8" type="ORF">B2A_14196</name>
</gene>
<dbReference type="EMBL" id="AUZZ01010290">
    <property type="protein sequence ID" value="EQD30292.1"/>
    <property type="molecule type" value="Genomic_DNA"/>
</dbReference>
<accession>T0YEL9</accession>
<dbReference type="AlphaFoldDB" id="T0YEL9"/>
<dbReference type="PANTHER" id="PTHR11922">
    <property type="entry name" value="GMP SYNTHASE-RELATED"/>
    <property type="match status" value="1"/>
</dbReference>
<dbReference type="PROSITE" id="PS51553">
    <property type="entry name" value="GMPS_ATP_PPASE"/>
    <property type="match status" value="1"/>
</dbReference>
<dbReference type="SUPFAM" id="SSF52402">
    <property type="entry name" value="Adenine nucleotide alpha hydrolases-like"/>
    <property type="match status" value="1"/>
</dbReference>
<dbReference type="SUPFAM" id="SSF52317">
    <property type="entry name" value="Class I glutamine amidotransferase-like"/>
    <property type="match status" value="1"/>
</dbReference>
<dbReference type="NCBIfam" id="TIGR00888">
    <property type="entry name" value="guaA_Nterm"/>
    <property type="match status" value="1"/>
</dbReference>
<dbReference type="PANTHER" id="PTHR11922:SF2">
    <property type="entry name" value="GMP SYNTHASE [GLUTAMINE-HYDROLYZING]"/>
    <property type="match status" value="1"/>
</dbReference>
<dbReference type="GO" id="GO:0003921">
    <property type="term" value="F:GMP synthase activity"/>
    <property type="evidence" value="ECO:0007669"/>
    <property type="project" value="InterPro"/>
</dbReference>
<keyword evidence="1" id="KW-0436">Ligase</keyword>
<comment type="caution">
    <text evidence="8">The sequence shown here is derived from an EMBL/GenBank/DDBJ whole genome shotgun (WGS) entry which is preliminary data.</text>
</comment>
<sequence>MTRSPPVSPAGVTGTDERVLILDYGSQYTQLIARRVRELGVYAEIHPGDWDGQAIARFAPRAIILSGGPASVLDEGSLRIPEAVFALGVPLLGICYGMQALALQLGGEVEEGWPREYGSAEVELCAPSLLFEGISGMSESSGRLAVWMSHGIRVKKMPPGFAILAGNASTPIAAVADETRLWYGIQFHPEVRHTPSGTHLLMNFLRKIAGLGNSWQMDRFEETASRTLQAELPSGRVLVALSGGVDSAVLAALLARAIGDRLVPILVDTGLLREGEVDGIREAFASFPFTLRIVDASARFLEALAEVSDPEEKRRRIGGSFHRCIHGGSPEISGYSLSRT</sequence>
<evidence type="ECO:0000256" key="3">
    <source>
        <dbReference type="ARBA" id="ARBA00022749"/>
    </source>
</evidence>
<reference evidence="8" key="1">
    <citation type="submission" date="2013-08" db="EMBL/GenBank/DDBJ databases">
        <authorList>
            <person name="Mendez C."/>
            <person name="Richter M."/>
            <person name="Ferrer M."/>
            <person name="Sanchez J."/>
        </authorList>
    </citation>
    <scope>NUCLEOTIDE SEQUENCE</scope>
</reference>
<keyword evidence="6 8" id="KW-0315">Glutamine amidotransferase</keyword>
<dbReference type="Gene3D" id="3.40.50.620">
    <property type="entry name" value="HUPs"/>
    <property type="match status" value="1"/>
</dbReference>
<dbReference type="InterPro" id="IPR025777">
    <property type="entry name" value="GMPS_ATP_PPase_dom"/>
</dbReference>
<keyword evidence="5" id="KW-0067">ATP-binding</keyword>
<evidence type="ECO:0000259" key="7">
    <source>
        <dbReference type="PROSITE" id="PS51553"/>
    </source>
</evidence>
<keyword evidence="4" id="KW-0658">Purine biosynthesis</keyword>
<keyword evidence="3" id="KW-0332">GMP biosynthesis</keyword>
<name>T0YEL9_9ZZZZ</name>
<keyword evidence="8" id="KW-0808">Transferase</keyword>
<dbReference type="GO" id="GO:0016740">
    <property type="term" value="F:transferase activity"/>
    <property type="evidence" value="ECO:0007669"/>
    <property type="project" value="UniProtKB-KW"/>
</dbReference>
<dbReference type="PRINTS" id="PR00096">
    <property type="entry name" value="GATASE"/>
</dbReference>
<dbReference type="GO" id="GO:0005829">
    <property type="term" value="C:cytosol"/>
    <property type="evidence" value="ECO:0007669"/>
    <property type="project" value="TreeGrafter"/>
</dbReference>
<reference evidence="8" key="2">
    <citation type="journal article" date="2014" name="ISME J.">
        <title>Microbial stratification in low pH oxic and suboxic macroscopic growths along an acid mine drainage.</title>
        <authorList>
            <person name="Mendez-Garcia C."/>
            <person name="Mesa V."/>
            <person name="Sprenger R.R."/>
            <person name="Richter M."/>
            <person name="Diez M.S."/>
            <person name="Solano J."/>
            <person name="Bargiela R."/>
            <person name="Golyshina O.V."/>
            <person name="Manteca A."/>
            <person name="Ramos J.L."/>
            <person name="Gallego J.R."/>
            <person name="Llorente I."/>
            <person name="Martins Dos Santos V.A."/>
            <person name="Jensen O.N."/>
            <person name="Pelaez A.I."/>
            <person name="Sanchez J."/>
            <person name="Ferrer M."/>
        </authorList>
    </citation>
    <scope>NUCLEOTIDE SEQUENCE</scope>
</reference>
<keyword evidence="2" id="KW-0547">Nucleotide-binding</keyword>
<dbReference type="InterPro" id="IPR014729">
    <property type="entry name" value="Rossmann-like_a/b/a_fold"/>
</dbReference>
<feature type="non-terminal residue" evidence="8">
    <location>
        <position position="340"/>
    </location>
</feature>
<dbReference type="PRINTS" id="PR00099">
    <property type="entry name" value="CPSGATASE"/>
</dbReference>
<dbReference type="Pfam" id="PF00117">
    <property type="entry name" value="GATase"/>
    <property type="match status" value="1"/>
</dbReference>
<organism evidence="8">
    <name type="scientific">mine drainage metagenome</name>
    <dbReference type="NCBI Taxonomy" id="410659"/>
    <lineage>
        <taxon>unclassified sequences</taxon>
        <taxon>metagenomes</taxon>
        <taxon>ecological metagenomes</taxon>
    </lineage>
</organism>
<dbReference type="Gene3D" id="3.40.50.880">
    <property type="match status" value="1"/>
</dbReference>
<evidence type="ECO:0000256" key="2">
    <source>
        <dbReference type="ARBA" id="ARBA00022741"/>
    </source>
</evidence>
<evidence type="ECO:0000256" key="1">
    <source>
        <dbReference type="ARBA" id="ARBA00022598"/>
    </source>
</evidence>
<dbReference type="InterPro" id="IPR017926">
    <property type="entry name" value="GATASE"/>
</dbReference>